<dbReference type="GO" id="GO:0005509">
    <property type="term" value="F:calcium ion binding"/>
    <property type="evidence" value="ECO:0007669"/>
    <property type="project" value="InterPro"/>
</dbReference>
<dbReference type="Pfam" id="PF01789">
    <property type="entry name" value="PsbP"/>
    <property type="match status" value="1"/>
</dbReference>
<dbReference type="Proteomes" id="UP001314263">
    <property type="component" value="Unassembled WGS sequence"/>
</dbReference>
<evidence type="ECO:0000259" key="1">
    <source>
        <dbReference type="Pfam" id="PF01789"/>
    </source>
</evidence>
<comment type="caution">
    <text evidence="2">The sequence shown here is derived from an EMBL/GenBank/DDBJ whole genome shotgun (WGS) entry which is preliminary data.</text>
</comment>
<evidence type="ECO:0000313" key="2">
    <source>
        <dbReference type="EMBL" id="CAK0785442.1"/>
    </source>
</evidence>
<dbReference type="GO" id="GO:0015979">
    <property type="term" value="P:photosynthesis"/>
    <property type="evidence" value="ECO:0007669"/>
    <property type="project" value="InterPro"/>
</dbReference>
<dbReference type="EMBL" id="CAUYUE010000012">
    <property type="protein sequence ID" value="CAK0785442.1"/>
    <property type="molecule type" value="Genomic_DNA"/>
</dbReference>
<dbReference type="InterPro" id="IPR016123">
    <property type="entry name" value="Mog1/PsbP_a/b/a-sand"/>
</dbReference>
<organism evidence="2 3">
    <name type="scientific">Coccomyxa viridis</name>
    <dbReference type="NCBI Taxonomy" id="1274662"/>
    <lineage>
        <taxon>Eukaryota</taxon>
        <taxon>Viridiplantae</taxon>
        <taxon>Chlorophyta</taxon>
        <taxon>core chlorophytes</taxon>
        <taxon>Trebouxiophyceae</taxon>
        <taxon>Trebouxiophyceae incertae sedis</taxon>
        <taxon>Coccomyxaceae</taxon>
        <taxon>Coccomyxa</taxon>
    </lineage>
</organism>
<dbReference type="GO" id="GO:0019898">
    <property type="term" value="C:extrinsic component of membrane"/>
    <property type="evidence" value="ECO:0007669"/>
    <property type="project" value="InterPro"/>
</dbReference>
<dbReference type="InterPro" id="IPR002683">
    <property type="entry name" value="PsbP_C"/>
</dbReference>
<protein>
    <recommendedName>
        <fullName evidence="1">PsbP C-terminal domain-containing protein</fullName>
    </recommendedName>
</protein>
<sequence>MELSDVGMQPPGQVMSDLLRLTGSVRRALPSSNRRQYLFRTAFSAANHAAPRRPGQQQQQQDRSPESRLCLLTADLHRRQSLAIMLAAVSSLSFPLPTLAESSDAGELRLFSSQKQGYTMQIPATWEQKSKSGADVLFVGKGADVGVTVSPIRINSLREFGTVEAVGDRLLGAEKAKESTESAAMLSTSSREGAQGTPIYTYDYKVDTTRGKKRIVSTVAIKDRKLYICNGTVKCTAPGLDCDPAGGPGVVEAVEAVSQSFDVL</sequence>
<reference evidence="2 3" key="1">
    <citation type="submission" date="2023-10" db="EMBL/GenBank/DDBJ databases">
        <authorList>
            <person name="Maclean D."/>
            <person name="Macfadyen A."/>
        </authorList>
    </citation>
    <scope>NUCLEOTIDE SEQUENCE [LARGE SCALE GENOMIC DNA]</scope>
</reference>
<evidence type="ECO:0000313" key="3">
    <source>
        <dbReference type="Proteomes" id="UP001314263"/>
    </source>
</evidence>
<dbReference type="GO" id="GO:0009654">
    <property type="term" value="C:photosystem II oxygen evolving complex"/>
    <property type="evidence" value="ECO:0007669"/>
    <property type="project" value="InterPro"/>
</dbReference>
<dbReference type="PANTHER" id="PTHR31407:SF3">
    <property type="entry name" value="PSBP DOMAIN-CONTAINING PROTEIN 2, CHLOROPLASTIC"/>
    <property type="match status" value="1"/>
</dbReference>
<keyword evidence="3" id="KW-1185">Reference proteome</keyword>
<dbReference type="SUPFAM" id="SSF55724">
    <property type="entry name" value="Mog1p/PsbP-like"/>
    <property type="match status" value="1"/>
</dbReference>
<gene>
    <name evidence="2" type="ORF">CVIRNUC_008651</name>
</gene>
<dbReference type="AlphaFoldDB" id="A0AAV1IGW4"/>
<dbReference type="Gene3D" id="3.40.1000.10">
    <property type="entry name" value="Mog1/PsbP, alpha/beta/alpha sandwich"/>
    <property type="match status" value="1"/>
</dbReference>
<name>A0AAV1IGW4_9CHLO</name>
<feature type="domain" description="PsbP C-terminal" evidence="1">
    <location>
        <begin position="108"/>
        <end position="231"/>
    </location>
</feature>
<dbReference type="PANTHER" id="PTHR31407">
    <property type="match status" value="1"/>
</dbReference>
<accession>A0AAV1IGW4</accession>
<proteinExistence type="predicted"/>